<proteinExistence type="predicted"/>
<gene>
    <name evidence="2" type="ORF">HMPREF9382_1004</name>
</gene>
<dbReference type="HOGENOM" id="CLU_208645_0_0_9"/>
<comment type="caution">
    <text evidence="2">The sequence shown here is derived from an EMBL/GenBank/DDBJ whole genome shotgun (WGS) entry which is preliminary data.</text>
</comment>
<keyword evidence="1" id="KW-0812">Transmembrane</keyword>
<dbReference type="PATRIC" id="fig|888810.3.peg.984"/>
<organism evidence="2 3">
    <name type="scientific">Streptococcus sanguinis SK115</name>
    <dbReference type="NCBI Taxonomy" id="888810"/>
    <lineage>
        <taxon>Bacteria</taxon>
        <taxon>Bacillati</taxon>
        <taxon>Bacillota</taxon>
        <taxon>Bacilli</taxon>
        <taxon>Lactobacillales</taxon>
        <taxon>Streptococcaceae</taxon>
        <taxon>Streptococcus</taxon>
    </lineage>
</organism>
<dbReference type="Proteomes" id="UP000003351">
    <property type="component" value="Unassembled WGS sequence"/>
</dbReference>
<sequence length="62" mass="7100">MKERLGRIFSTIYTLAILFMPPATFLMTLLPSVRTLSFLLIGFGVMGLALISYLYQKRIQKD</sequence>
<keyword evidence="1" id="KW-1133">Transmembrane helix</keyword>
<evidence type="ECO:0000256" key="1">
    <source>
        <dbReference type="SAM" id="Phobius"/>
    </source>
</evidence>
<feature type="transmembrane region" description="Helical" evidence="1">
    <location>
        <begin position="12"/>
        <end position="30"/>
    </location>
</feature>
<reference evidence="2 3" key="1">
    <citation type="submission" date="2011-02" db="EMBL/GenBank/DDBJ databases">
        <authorList>
            <person name="Muzny D."/>
            <person name="Qin X."/>
            <person name="Deng J."/>
            <person name="Jiang H."/>
            <person name="Liu Y."/>
            <person name="Qu J."/>
            <person name="Song X.-Z."/>
            <person name="Zhang L."/>
            <person name="Thornton R."/>
            <person name="Coyle M."/>
            <person name="Francisco L."/>
            <person name="Jackson L."/>
            <person name="Javaid M."/>
            <person name="Korchina V."/>
            <person name="Kovar C."/>
            <person name="Mata R."/>
            <person name="Mathew T."/>
            <person name="Ngo R."/>
            <person name="Nguyen L."/>
            <person name="Nguyen N."/>
            <person name="Okwuonu G."/>
            <person name="Ongeri F."/>
            <person name="Pham C."/>
            <person name="Simmons D."/>
            <person name="Wilczek-Boney K."/>
            <person name="Hale W."/>
            <person name="Jakkamsetti A."/>
            <person name="Pham P."/>
            <person name="Ruth R."/>
            <person name="San Lucas F."/>
            <person name="Warren J."/>
            <person name="Zhang J."/>
            <person name="Zhao Z."/>
            <person name="Zhou C."/>
            <person name="Zhu D."/>
            <person name="Lee S."/>
            <person name="Bess C."/>
            <person name="Blankenburg K."/>
            <person name="Forbes L."/>
            <person name="Fu Q."/>
            <person name="Gubbala S."/>
            <person name="Hirani K."/>
            <person name="Jayaseelan J.C."/>
            <person name="Lara F."/>
            <person name="Munidasa M."/>
            <person name="Palculict T."/>
            <person name="Patil S."/>
            <person name="Pu L.-L."/>
            <person name="Saada N."/>
            <person name="Tang L."/>
            <person name="Weissenberger G."/>
            <person name="Zhu Y."/>
            <person name="Hemphill L."/>
            <person name="Shang Y."/>
            <person name="Youmans B."/>
            <person name="Ayvaz T."/>
            <person name="Ross M."/>
            <person name="Santibanez J."/>
            <person name="Aqrawi P."/>
            <person name="Gross S."/>
            <person name="Joshi V."/>
            <person name="Fowler G."/>
            <person name="Nazareth L."/>
            <person name="Reid J."/>
            <person name="Worley K."/>
            <person name="Petrosino J."/>
            <person name="Highlander S."/>
            <person name="Gibbs R."/>
        </authorList>
    </citation>
    <scope>NUCLEOTIDE SEQUENCE [LARGE SCALE GENOMIC DNA]</scope>
    <source>
        <strain evidence="2 3">SK115</strain>
    </source>
</reference>
<feature type="transmembrane region" description="Helical" evidence="1">
    <location>
        <begin position="36"/>
        <end position="55"/>
    </location>
</feature>
<dbReference type="AlphaFoldDB" id="F0I8L5"/>
<accession>F0I8L5</accession>
<name>F0I8L5_STRSA</name>
<dbReference type="EMBL" id="AEXW01000005">
    <property type="protein sequence ID" value="EGD32050.1"/>
    <property type="molecule type" value="Genomic_DNA"/>
</dbReference>
<evidence type="ECO:0000313" key="2">
    <source>
        <dbReference type="EMBL" id="EGD32050.1"/>
    </source>
</evidence>
<evidence type="ECO:0000313" key="3">
    <source>
        <dbReference type="Proteomes" id="UP000003351"/>
    </source>
</evidence>
<protein>
    <submittedName>
        <fullName evidence="2">Uncharacterized protein</fullName>
    </submittedName>
</protein>
<keyword evidence="1" id="KW-0472">Membrane</keyword>